<feature type="active site" description="Nucleophile" evidence="6">
    <location>
        <position position="425"/>
    </location>
</feature>
<dbReference type="PANTHER" id="PTHR11717:SF31">
    <property type="entry name" value="LOW MOLECULAR WEIGHT PROTEIN-TYROSINE-PHOSPHATASE ETP-RELATED"/>
    <property type="match status" value="1"/>
</dbReference>
<dbReference type="SMART" id="SM00226">
    <property type="entry name" value="LMWPc"/>
    <property type="match status" value="1"/>
</dbReference>
<evidence type="ECO:0000313" key="10">
    <source>
        <dbReference type="Proteomes" id="UP000326903"/>
    </source>
</evidence>
<protein>
    <recommendedName>
        <fullName evidence="2">protein-tyrosine-phosphatase</fullName>
        <ecNumber evidence="2">3.1.3.48</ecNumber>
    </recommendedName>
</protein>
<dbReference type="AlphaFoldDB" id="A0A5J5IM39"/>
<reference evidence="9 10" key="1">
    <citation type="submission" date="2019-09" db="EMBL/GenBank/DDBJ databases">
        <title>Draft genome sequence of Ginsengibacter sp. BR5-29.</title>
        <authorList>
            <person name="Im W.-T."/>
        </authorList>
    </citation>
    <scope>NUCLEOTIDE SEQUENCE [LARGE SCALE GENOMIC DNA]</scope>
    <source>
        <strain evidence="9 10">BR5-29</strain>
    </source>
</reference>
<dbReference type="Gene3D" id="3.30.470.20">
    <property type="entry name" value="ATP-grasp fold, B domain"/>
    <property type="match status" value="1"/>
</dbReference>
<evidence type="ECO:0000256" key="4">
    <source>
        <dbReference type="ARBA" id="ARBA00022912"/>
    </source>
</evidence>
<evidence type="ECO:0000313" key="9">
    <source>
        <dbReference type="EMBL" id="KAA9041791.1"/>
    </source>
</evidence>
<dbReference type="SUPFAM" id="SSF56059">
    <property type="entry name" value="Glutathione synthetase ATP-binding domain-like"/>
    <property type="match status" value="1"/>
</dbReference>
<comment type="caution">
    <text evidence="9">The sequence shown here is derived from an EMBL/GenBank/DDBJ whole genome shotgun (WGS) entry which is preliminary data.</text>
</comment>
<feature type="active site" evidence="6">
    <location>
        <position position="431"/>
    </location>
</feature>
<evidence type="ECO:0000256" key="7">
    <source>
        <dbReference type="PROSITE-ProRule" id="PRU00409"/>
    </source>
</evidence>
<evidence type="ECO:0000256" key="5">
    <source>
        <dbReference type="ARBA" id="ARBA00051722"/>
    </source>
</evidence>
<keyword evidence="10" id="KW-1185">Reference proteome</keyword>
<dbReference type="Pfam" id="PF01451">
    <property type="entry name" value="LMWPc"/>
    <property type="match status" value="1"/>
</dbReference>
<keyword evidence="7" id="KW-0547">Nucleotide-binding</keyword>
<dbReference type="Proteomes" id="UP000326903">
    <property type="component" value="Unassembled WGS sequence"/>
</dbReference>
<dbReference type="InterPro" id="IPR036196">
    <property type="entry name" value="Ptyr_pPase_sf"/>
</dbReference>
<evidence type="ECO:0000256" key="6">
    <source>
        <dbReference type="PIRSR" id="PIRSR617867-1"/>
    </source>
</evidence>
<dbReference type="InterPro" id="IPR011761">
    <property type="entry name" value="ATP-grasp"/>
</dbReference>
<evidence type="ECO:0000259" key="8">
    <source>
        <dbReference type="PROSITE" id="PS50975"/>
    </source>
</evidence>
<name>A0A5J5IM39_9BACT</name>
<dbReference type="Pfam" id="PF15632">
    <property type="entry name" value="ATPgrasp_Ter"/>
    <property type="match status" value="1"/>
</dbReference>
<accession>A0A5J5IM39</accession>
<evidence type="ECO:0000256" key="3">
    <source>
        <dbReference type="ARBA" id="ARBA00022801"/>
    </source>
</evidence>
<dbReference type="GO" id="GO:0005524">
    <property type="term" value="F:ATP binding"/>
    <property type="evidence" value="ECO:0007669"/>
    <property type="project" value="UniProtKB-UniRule"/>
</dbReference>
<dbReference type="PROSITE" id="PS50975">
    <property type="entry name" value="ATP_GRASP"/>
    <property type="match status" value="1"/>
</dbReference>
<comment type="similarity">
    <text evidence="1">Belongs to the low molecular weight phosphotyrosine protein phosphatase family.</text>
</comment>
<keyword evidence="7" id="KW-0067">ATP-binding</keyword>
<dbReference type="PANTHER" id="PTHR11717">
    <property type="entry name" value="LOW MOLECULAR WEIGHT PROTEIN TYROSINE PHOSPHATASE"/>
    <property type="match status" value="1"/>
</dbReference>
<comment type="catalytic activity">
    <reaction evidence="5">
        <text>O-phospho-L-tyrosyl-[protein] + H2O = L-tyrosyl-[protein] + phosphate</text>
        <dbReference type="Rhea" id="RHEA:10684"/>
        <dbReference type="Rhea" id="RHEA-COMP:10136"/>
        <dbReference type="Rhea" id="RHEA-COMP:20101"/>
        <dbReference type="ChEBI" id="CHEBI:15377"/>
        <dbReference type="ChEBI" id="CHEBI:43474"/>
        <dbReference type="ChEBI" id="CHEBI:46858"/>
        <dbReference type="ChEBI" id="CHEBI:61978"/>
        <dbReference type="EC" id="3.1.3.48"/>
    </reaction>
</comment>
<dbReference type="SUPFAM" id="SSF52788">
    <property type="entry name" value="Phosphotyrosine protein phosphatases I"/>
    <property type="match status" value="1"/>
</dbReference>
<evidence type="ECO:0000256" key="2">
    <source>
        <dbReference type="ARBA" id="ARBA00013064"/>
    </source>
</evidence>
<gene>
    <name evidence="9" type="ORF">FW778_07180</name>
</gene>
<sequence length="557" mass="64441">MYSNPKIYLLGANNRATHTLAEVYKKNKFTVCVISWHQNNIRFSKFVDEFILLPDAEKDFAAFKNEFINIFKNEDELLLPVNDIAVLICLQCKNGLDSRVKIIGLNDPVVQEFAINKYALLTLAKECSIDYPETIYIDSLNEFEKHKKSILFPVIAKPVSSRILKGNAVLSFHVKKFNSIDQLSDFVRENINTIPLMLQEYLKDGYGIGLNFIARNGELIDYYFHKRIHEAWGGGESSYRKTITGDPFGLLDRTQALIKLMGWNGVGMLEFRITNGKAYLMELNGRFWGSIKLGVYAGKNFPMQLVNLENIDKKNIVHKPGEFYARNFKMEVSWLLKGIISQKKYSLPFTWIWNFRKALRSNEIIEDNLFNDFRYRFLDIIDIIRIPFQKRTSRLALKKQSDILWNKISGRSYTPKQGDIIVFICKGNICRSPFAEVYAQKNYPQFIFHSSGFIGKAERLPPLNAVAAASKFDIDIYCHKSSNIDSIDKKNISAWVVMDKENLMNLINETDESDIDKIYSLGGHDEIRDPFSQNVEYFDSIFFQIVSHINRIFQIKN</sequence>
<dbReference type="GO" id="GO:0046872">
    <property type="term" value="F:metal ion binding"/>
    <property type="evidence" value="ECO:0007669"/>
    <property type="project" value="InterPro"/>
</dbReference>
<dbReference type="InterPro" id="IPR023485">
    <property type="entry name" value="Ptyr_pPase"/>
</dbReference>
<dbReference type="InterPro" id="IPR017867">
    <property type="entry name" value="Tyr_phospatase_low_mol_wt"/>
</dbReference>
<feature type="domain" description="ATP-grasp" evidence="8">
    <location>
        <begin position="121"/>
        <end position="312"/>
    </location>
</feature>
<dbReference type="Gene3D" id="3.40.50.2300">
    <property type="match status" value="1"/>
</dbReference>
<dbReference type="EMBL" id="VYQF01000001">
    <property type="protein sequence ID" value="KAA9041791.1"/>
    <property type="molecule type" value="Genomic_DNA"/>
</dbReference>
<dbReference type="RefSeq" id="WP_150413919.1">
    <property type="nucleotide sequence ID" value="NZ_VYQF01000001.1"/>
</dbReference>
<dbReference type="PRINTS" id="PR00719">
    <property type="entry name" value="LMWPTPASE"/>
</dbReference>
<keyword evidence="3" id="KW-0378">Hydrolase</keyword>
<evidence type="ECO:0000256" key="1">
    <source>
        <dbReference type="ARBA" id="ARBA00011063"/>
    </source>
</evidence>
<organism evidence="9 10">
    <name type="scientific">Ginsengibacter hankyongi</name>
    <dbReference type="NCBI Taxonomy" id="2607284"/>
    <lineage>
        <taxon>Bacteria</taxon>
        <taxon>Pseudomonadati</taxon>
        <taxon>Bacteroidota</taxon>
        <taxon>Chitinophagia</taxon>
        <taxon>Chitinophagales</taxon>
        <taxon>Chitinophagaceae</taxon>
        <taxon>Ginsengibacter</taxon>
    </lineage>
</organism>
<proteinExistence type="inferred from homology"/>
<dbReference type="GO" id="GO:0004725">
    <property type="term" value="F:protein tyrosine phosphatase activity"/>
    <property type="evidence" value="ECO:0007669"/>
    <property type="project" value="UniProtKB-EC"/>
</dbReference>
<dbReference type="InterPro" id="IPR050438">
    <property type="entry name" value="LMW_PTPase"/>
</dbReference>
<keyword evidence="4" id="KW-0904">Protein phosphatase</keyword>
<feature type="active site" description="Proton donor" evidence="6">
    <location>
        <position position="529"/>
    </location>
</feature>
<dbReference type="EC" id="3.1.3.48" evidence="2"/>